<gene>
    <name evidence="1" type="ORF">ANACOL_01240</name>
</gene>
<reference evidence="1" key="1">
    <citation type="submission" date="2007-11" db="EMBL/GenBank/DDBJ databases">
        <authorList>
            <person name="Fulton L."/>
            <person name="Clifton S."/>
            <person name="Fulton B."/>
            <person name="Xu J."/>
            <person name="Minx P."/>
            <person name="Pepin K.H."/>
            <person name="Johnson M."/>
            <person name="Thiruvilangam P."/>
            <person name="Bhonagiri V."/>
            <person name="Nash W.E."/>
            <person name="Mardis E.R."/>
            <person name="Wilson R.K."/>
        </authorList>
    </citation>
    <scope>NUCLEOTIDE SEQUENCE [LARGE SCALE GENOMIC DNA]</scope>
    <source>
        <strain evidence="1">DSM 17241</strain>
    </source>
</reference>
<dbReference type="HOGENOM" id="CLU_2550909_0_0_9"/>
<evidence type="ECO:0000313" key="1">
    <source>
        <dbReference type="EMBL" id="EDS12020.1"/>
    </source>
</evidence>
<keyword evidence="2" id="KW-1185">Reference proteome</keyword>
<proteinExistence type="predicted"/>
<evidence type="ECO:0000313" key="2">
    <source>
        <dbReference type="Proteomes" id="UP000003803"/>
    </source>
</evidence>
<dbReference type="AlphaFoldDB" id="B0P8Z5"/>
<organism evidence="1 2">
    <name type="scientific">Anaerotruncus colihominis DSM 17241</name>
    <dbReference type="NCBI Taxonomy" id="445972"/>
    <lineage>
        <taxon>Bacteria</taxon>
        <taxon>Bacillati</taxon>
        <taxon>Bacillota</taxon>
        <taxon>Clostridia</taxon>
        <taxon>Eubacteriales</taxon>
        <taxon>Oscillospiraceae</taxon>
        <taxon>Anaerotruncus</taxon>
    </lineage>
</organism>
<name>B0P8Z5_9FIRM</name>
<comment type="caution">
    <text evidence="1">The sequence shown here is derived from an EMBL/GenBank/DDBJ whole genome shotgun (WGS) entry which is preliminary data.</text>
</comment>
<reference evidence="1" key="2">
    <citation type="submission" date="2013-09" db="EMBL/GenBank/DDBJ databases">
        <title>Draft genome sequence of Anaerotruncus colihominis(DSM 17241).</title>
        <authorList>
            <person name="Sudarsanam P."/>
            <person name="Ley R."/>
            <person name="Guruge J."/>
            <person name="Turnbaugh P.J."/>
            <person name="Mahowald M."/>
            <person name="Liep D."/>
            <person name="Gordon J."/>
        </authorList>
    </citation>
    <scope>NUCLEOTIDE SEQUENCE</scope>
    <source>
        <strain evidence="1">DSM 17241</strain>
    </source>
</reference>
<sequence>MDKAISPLLGYCCQFNISAGKKKDRPFLQGACVTGSIYAILKTRKRFLDRMGKPQTFSDGCCRGCGGQSVRRCSRCRRGWSF</sequence>
<dbReference type="Proteomes" id="UP000003803">
    <property type="component" value="Unassembled WGS sequence"/>
</dbReference>
<accession>B0P8Z5</accession>
<dbReference type="EMBL" id="ABGD02000008">
    <property type="protein sequence ID" value="EDS12020.1"/>
    <property type="molecule type" value="Genomic_DNA"/>
</dbReference>
<protein>
    <submittedName>
        <fullName evidence="1">Uncharacterized protein</fullName>
    </submittedName>
</protein>